<name>A0A2P1CAI1_9CAUD</name>
<sequence length="72" mass="8804">MKTFWWIYDEHGIMNFFDTHEAFRYARQHVDGLMEGDTWRCDSFQAEAVADCWDIEHLHQWENGVFVGKREY</sequence>
<dbReference type="Proteomes" id="UP000240649">
    <property type="component" value="Segment"/>
</dbReference>
<protein>
    <submittedName>
        <fullName evidence="1">Uncharacterized protein</fullName>
    </submittedName>
</protein>
<dbReference type="EMBL" id="MG873442">
    <property type="protein sequence ID" value="AVJ48222.1"/>
    <property type="molecule type" value="Genomic_DNA"/>
</dbReference>
<proteinExistence type="predicted"/>
<keyword evidence="2" id="KW-1185">Reference proteome</keyword>
<dbReference type="RefSeq" id="YP_010672071.1">
    <property type="nucleotide sequence ID" value="NC_070974.1"/>
</dbReference>
<accession>A0A2P1CAI1</accession>
<dbReference type="KEGG" id="vg:77948341"/>
<evidence type="ECO:0000313" key="2">
    <source>
        <dbReference type="Proteomes" id="UP000240649"/>
    </source>
</evidence>
<organism evidence="1 2">
    <name type="scientific">Salmonella phage SE131</name>
    <dbReference type="NCBI Taxonomy" id="2081631"/>
    <lineage>
        <taxon>Viruses</taxon>
        <taxon>Duplodnaviria</taxon>
        <taxon>Heunggongvirae</taxon>
        <taxon>Uroviricota</taxon>
        <taxon>Caudoviricetes</taxon>
        <taxon>Grimontviridae</taxon>
        <taxon>Moazamivirus</taxon>
        <taxon>Moazamivirus SE131</taxon>
    </lineage>
</organism>
<dbReference type="GeneID" id="77948341"/>
<evidence type="ECO:0000313" key="1">
    <source>
        <dbReference type="EMBL" id="AVJ48222.1"/>
    </source>
</evidence>
<reference evidence="1 2" key="1">
    <citation type="submission" date="2018-01" db="EMBL/GenBank/DDBJ databases">
        <title>Draft Genome Sequence of Salmonella Enteritidis Phage SE131.</title>
        <authorList>
            <person name="Kim Y."/>
            <person name="Han B.K."/>
            <person name="Kim H."/>
            <person name="Kim D."/>
        </authorList>
    </citation>
    <scope>NUCLEOTIDE SEQUENCE [LARGE SCALE GENOMIC DNA]</scope>
</reference>